<dbReference type="OrthoDB" id="7446186at2759"/>
<keyword evidence="3" id="KW-1185">Reference proteome</keyword>
<dbReference type="EMBL" id="BMAO01024529">
    <property type="protein sequence ID" value="GFQ95971.1"/>
    <property type="molecule type" value="Genomic_DNA"/>
</dbReference>
<sequence>MGESFQDLVLQQTDKDVFGLTELFSRLSLSDSPKNNCSDTPVRTLVKNNSHVTKFYSWKKAKNNCSEKQNQNDVGVKDLCLVMNDIKIKEKTSCSEDTHKKDVCENDPCLETGDATIEKKQDPEEKTGGVKYYAVALPVGLELSGEGTLIYTELKDALKAIKTYKGARFKEFAIKESALEYTFEPLEKVEKKKPDTLLA</sequence>
<dbReference type="Gene3D" id="3.40.970.10">
    <property type="entry name" value="Ribonuclease H1, N-terminal domain"/>
    <property type="match status" value="1"/>
</dbReference>
<dbReference type="InterPro" id="IPR011320">
    <property type="entry name" value="RNase_H1_N"/>
</dbReference>
<evidence type="ECO:0000313" key="2">
    <source>
        <dbReference type="EMBL" id="GFQ95971.1"/>
    </source>
</evidence>
<comment type="caution">
    <text evidence="2">The sequence shown here is derived from an EMBL/GenBank/DDBJ whole genome shotgun (WGS) entry which is preliminary data.</text>
</comment>
<accession>A0A8X6L5C9</accession>
<evidence type="ECO:0000259" key="1">
    <source>
        <dbReference type="Pfam" id="PF01693"/>
    </source>
</evidence>
<reference evidence="2" key="1">
    <citation type="submission" date="2020-07" db="EMBL/GenBank/DDBJ databases">
        <title>Multicomponent nature underlies the extraordinary mechanical properties of spider dragline silk.</title>
        <authorList>
            <person name="Kono N."/>
            <person name="Nakamura H."/>
            <person name="Mori M."/>
            <person name="Yoshida Y."/>
            <person name="Ohtoshi R."/>
            <person name="Malay A.D."/>
            <person name="Moran D.A.P."/>
            <person name="Tomita M."/>
            <person name="Numata K."/>
            <person name="Arakawa K."/>
        </authorList>
    </citation>
    <scope>NUCLEOTIDE SEQUENCE</scope>
</reference>
<dbReference type="AlphaFoldDB" id="A0A8X6L5C9"/>
<organism evidence="2 3">
    <name type="scientific">Trichonephila clavata</name>
    <name type="common">Joro spider</name>
    <name type="synonym">Nephila clavata</name>
    <dbReference type="NCBI Taxonomy" id="2740835"/>
    <lineage>
        <taxon>Eukaryota</taxon>
        <taxon>Metazoa</taxon>
        <taxon>Ecdysozoa</taxon>
        <taxon>Arthropoda</taxon>
        <taxon>Chelicerata</taxon>
        <taxon>Arachnida</taxon>
        <taxon>Araneae</taxon>
        <taxon>Araneomorphae</taxon>
        <taxon>Entelegynae</taxon>
        <taxon>Araneoidea</taxon>
        <taxon>Nephilidae</taxon>
        <taxon>Trichonephila</taxon>
    </lineage>
</organism>
<evidence type="ECO:0000313" key="3">
    <source>
        <dbReference type="Proteomes" id="UP000887116"/>
    </source>
</evidence>
<dbReference type="InterPro" id="IPR037056">
    <property type="entry name" value="RNase_H1_N_sf"/>
</dbReference>
<proteinExistence type="predicted"/>
<gene>
    <name evidence="2" type="primary">Ankle2_0</name>
    <name evidence="2" type="ORF">TNCT_261191</name>
</gene>
<dbReference type="Pfam" id="PF01693">
    <property type="entry name" value="Cauli_VI"/>
    <property type="match status" value="1"/>
</dbReference>
<dbReference type="Proteomes" id="UP000887116">
    <property type="component" value="Unassembled WGS sequence"/>
</dbReference>
<feature type="domain" description="Ribonuclease H1 N-terminal" evidence="1">
    <location>
        <begin position="131"/>
        <end position="181"/>
    </location>
</feature>
<name>A0A8X6L5C9_TRICU</name>
<protein>
    <submittedName>
        <fullName evidence="2">Ankyrin repeat and LEM domain-containing protein 2</fullName>
    </submittedName>
</protein>